<protein>
    <submittedName>
        <fullName evidence="1">Uncharacterized protein</fullName>
    </submittedName>
</protein>
<gene>
    <name evidence="1" type="ORF">HPB50_025950</name>
</gene>
<evidence type="ECO:0000313" key="1">
    <source>
        <dbReference type="EMBL" id="KAH6929291.1"/>
    </source>
</evidence>
<dbReference type="Proteomes" id="UP000821845">
    <property type="component" value="Chromosome 6"/>
</dbReference>
<evidence type="ECO:0000313" key="2">
    <source>
        <dbReference type="Proteomes" id="UP000821845"/>
    </source>
</evidence>
<sequence length="531" mass="58736">MDIDEAGTGETPDNASEEARNVSTSEDADGWIQVTRRRRRANATEVAAKEEMRSRSATRRGGRSIVSKVLRASKMPRLPRDDIKIVVRPKDGLDIRKTCGTSLDEAIRQEAGVADEEVITICPNLTQNILVISTPDEKTATKITKIKVLTINGKKHETNAYVSAPEQMAKGIVRNIPLMYTQDQLLNALVNTRNPSLTYAKRLGSTTNVILLYEGNRVPTWVYFNSIMLRQRRWRARTREERALDVDGRNMSPQRISSAAGYITAEVNGRDDGAVVVAGARAEVEAGVEAGTETIRTTPLHTTHGPHLGNRPREESVSRAHPSLDTREESLSLPCRREWKKLDRENKELREELSRARKQNETSARKIDELQQTLNEILKRMEGSSGVITSTPRGAAVQDNATAPGGEGETDMCFSEDAQATTGSKRKSPSGAQPAEDAASHAQVPKRPRPGAGKINAIEEIVNKLTDKTERMFEMLLTRLNESDAQRNAQYVEVNAHLAAMNKRIEDIERKSTQTQATTPAVRKGRGSTSC</sequence>
<keyword evidence="2" id="KW-1185">Reference proteome</keyword>
<proteinExistence type="predicted"/>
<comment type="caution">
    <text evidence="1">The sequence shown here is derived from an EMBL/GenBank/DDBJ whole genome shotgun (WGS) entry which is preliminary data.</text>
</comment>
<reference evidence="1" key="1">
    <citation type="submission" date="2020-05" db="EMBL/GenBank/DDBJ databases">
        <title>Large-scale comparative analyses of tick genomes elucidate their genetic diversity and vector capacities.</title>
        <authorList>
            <person name="Jia N."/>
            <person name="Wang J."/>
            <person name="Shi W."/>
            <person name="Du L."/>
            <person name="Sun Y."/>
            <person name="Zhan W."/>
            <person name="Jiang J."/>
            <person name="Wang Q."/>
            <person name="Zhang B."/>
            <person name="Ji P."/>
            <person name="Sakyi L.B."/>
            <person name="Cui X."/>
            <person name="Yuan T."/>
            <person name="Jiang B."/>
            <person name="Yang W."/>
            <person name="Lam T.T.-Y."/>
            <person name="Chang Q."/>
            <person name="Ding S."/>
            <person name="Wang X."/>
            <person name="Zhu J."/>
            <person name="Ruan X."/>
            <person name="Zhao L."/>
            <person name="Wei J."/>
            <person name="Que T."/>
            <person name="Du C."/>
            <person name="Cheng J."/>
            <person name="Dai P."/>
            <person name="Han X."/>
            <person name="Huang E."/>
            <person name="Gao Y."/>
            <person name="Liu J."/>
            <person name="Shao H."/>
            <person name="Ye R."/>
            <person name="Li L."/>
            <person name="Wei W."/>
            <person name="Wang X."/>
            <person name="Wang C."/>
            <person name="Yang T."/>
            <person name="Huo Q."/>
            <person name="Li W."/>
            <person name="Guo W."/>
            <person name="Chen H."/>
            <person name="Zhou L."/>
            <person name="Ni X."/>
            <person name="Tian J."/>
            <person name="Zhou Y."/>
            <person name="Sheng Y."/>
            <person name="Liu T."/>
            <person name="Pan Y."/>
            <person name="Xia L."/>
            <person name="Li J."/>
            <person name="Zhao F."/>
            <person name="Cao W."/>
        </authorList>
    </citation>
    <scope>NUCLEOTIDE SEQUENCE</scope>
    <source>
        <strain evidence="1">Hyas-2018</strain>
    </source>
</reference>
<organism evidence="1 2">
    <name type="scientific">Hyalomma asiaticum</name>
    <name type="common">Tick</name>
    <dbReference type="NCBI Taxonomy" id="266040"/>
    <lineage>
        <taxon>Eukaryota</taxon>
        <taxon>Metazoa</taxon>
        <taxon>Ecdysozoa</taxon>
        <taxon>Arthropoda</taxon>
        <taxon>Chelicerata</taxon>
        <taxon>Arachnida</taxon>
        <taxon>Acari</taxon>
        <taxon>Parasitiformes</taxon>
        <taxon>Ixodida</taxon>
        <taxon>Ixodoidea</taxon>
        <taxon>Ixodidae</taxon>
        <taxon>Hyalomminae</taxon>
        <taxon>Hyalomma</taxon>
    </lineage>
</organism>
<accession>A0ACB7S5G4</accession>
<name>A0ACB7S5G4_HYAAI</name>
<dbReference type="EMBL" id="CM023486">
    <property type="protein sequence ID" value="KAH6929291.1"/>
    <property type="molecule type" value="Genomic_DNA"/>
</dbReference>